<keyword evidence="2" id="KW-1185">Reference proteome</keyword>
<accession>A0ABR2CBY6</accession>
<evidence type="ECO:0000313" key="2">
    <source>
        <dbReference type="Proteomes" id="UP001472677"/>
    </source>
</evidence>
<comment type="caution">
    <text evidence="1">The sequence shown here is derived from an EMBL/GenBank/DDBJ whole genome shotgun (WGS) entry which is preliminary data.</text>
</comment>
<gene>
    <name evidence="1" type="ORF">V6N12_032210</name>
</gene>
<protein>
    <submittedName>
        <fullName evidence="1">Uncharacterized protein</fullName>
    </submittedName>
</protein>
<dbReference type="EMBL" id="JBBPBM010000056">
    <property type="protein sequence ID" value="KAK8517010.1"/>
    <property type="molecule type" value="Genomic_DNA"/>
</dbReference>
<proteinExistence type="predicted"/>
<sequence>MLRGYFAEFLRESCLAPLGILYLPTCVGFGYRYPFVEGRSSFSWEYSMGYFSAVAPGTRTLARGIFSTPSYPEKALTHPPWTNLAEEPLGFRGIGFSPMFALLKPTFSLPLRLLPLTRVLPPKAERSPTDAFLHPTASADRLAPFIFGARALDQLAFATAPVGSLNQATAYESPAHSSTGTRSEPWAPPTAWELTVSCSISLPDGERKLVMLSATGLSPSRVRHFTASPSSTTLLLLSHNPVFTQQFERLTYSGISGSTLIFNSPKHFVAYYALPRLWVPRILVVPEDPATGEPGTESFPPSDSLVLRMLVLRMRFYGRSATPGYRRRPWGDLVVPTGWRRWGWSMDFPSFCRISLKGLKGDSASSCSQGPT</sequence>
<evidence type="ECO:0000313" key="1">
    <source>
        <dbReference type="EMBL" id="KAK8517010.1"/>
    </source>
</evidence>
<reference evidence="1 2" key="1">
    <citation type="journal article" date="2024" name="G3 (Bethesda)">
        <title>Genome assembly of Hibiscus sabdariffa L. provides insights into metabolisms of medicinal natural products.</title>
        <authorList>
            <person name="Kim T."/>
        </authorList>
    </citation>
    <scope>NUCLEOTIDE SEQUENCE [LARGE SCALE GENOMIC DNA]</scope>
    <source>
        <strain evidence="1">TK-2024</strain>
        <tissue evidence="1">Old leaves</tissue>
    </source>
</reference>
<dbReference type="Proteomes" id="UP001472677">
    <property type="component" value="Unassembled WGS sequence"/>
</dbReference>
<organism evidence="1 2">
    <name type="scientific">Hibiscus sabdariffa</name>
    <name type="common">roselle</name>
    <dbReference type="NCBI Taxonomy" id="183260"/>
    <lineage>
        <taxon>Eukaryota</taxon>
        <taxon>Viridiplantae</taxon>
        <taxon>Streptophyta</taxon>
        <taxon>Embryophyta</taxon>
        <taxon>Tracheophyta</taxon>
        <taxon>Spermatophyta</taxon>
        <taxon>Magnoliopsida</taxon>
        <taxon>eudicotyledons</taxon>
        <taxon>Gunneridae</taxon>
        <taxon>Pentapetalae</taxon>
        <taxon>rosids</taxon>
        <taxon>malvids</taxon>
        <taxon>Malvales</taxon>
        <taxon>Malvaceae</taxon>
        <taxon>Malvoideae</taxon>
        <taxon>Hibiscus</taxon>
    </lineage>
</organism>
<name>A0ABR2CBY6_9ROSI</name>